<dbReference type="AlphaFoldDB" id="Q2SKG1"/>
<dbReference type="CDD" id="cd17643">
    <property type="entry name" value="A_NRPS_Cytc1-like"/>
    <property type="match status" value="1"/>
</dbReference>
<dbReference type="NCBIfam" id="TIGR01733">
    <property type="entry name" value="AA-adenyl-dom"/>
    <property type="match status" value="1"/>
</dbReference>
<evidence type="ECO:0000256" key="2">
    <source>
        <dbReference type="ARBA" id="ARBA00022450"/>
    </source>
</evidence>
<dbReference type="GO" id="GO:0044550">
    <property type="term" value="P:secondary metabolite biosynthetic process"/>
    <property type="evidence" value="ECO:0007669"/>
    <property type="project" value="TreeGrafter"/>
</dbReference>
<dbReference type="Gene3D" id="1.10.1200.10">
    <property type="entry name" value="ACP-like"/>
    <property type="match status" value="1"/>
</dbReference>
<gene>
    <name evidence="4" type="ordered locus">HCH_02029</name>
</gene>
<dbReference type="PANTHER" id="PTHR45527:SF14">
    <property type="entry name" value="PLIPASTATIN SYNTHASE SUBUNIT B"/>
    <property type="match status" value="1"/>
</dbReference>
<dbReference type="GO" id="GO:0043041">
    <property type="term" value="P:amino acid activation for nonribosomal peptide biosynthetic process"/>
    <property type="evidence" value="ECO:0007669"/>
    <property type="project" value="TreeGrafter"/>
</dbReference>
<dbReference type="FunFam" id="3.40.50.980:FF:000002">
    <property type="entry name" value="Enterobactin synthetase component F"/>
    <property type="match status" value="1"/>
</dbReference>
<dbReference type="InterPro" id="IPR000873">
    <property type="entry name" value="AMP-dep_synth/lig_dom"/>
</dbReference>
<keyword evidence="2" id="KW-0596">Phosphopantetheine</keyword>
<dbReference type="InterPro" id="IPR020845">
    <property type="entry name" value="AMP-binding_CS"/>
</dbReference>
<dbReference type="InterPro" id="IPR036736">
    <property type="entry name" value="ACP-like_sf"/>
</dbReference>
<dbReference type="eggNOG" id="COG1020">
    <property type="taxonomic scope" value="Bacteria"/>
</dbReference>
<dbReference type="InterPro" id="IPR010071">
    <property type="entry name" value="AA_adenyl_dom"/>
</dbReference>
<dbReference type="GO" id="GO:0005829">
    <property type="term" value="C:cytosol"/>
    <property type="evidence" value="ECO:0007669"/>
    <property type="project" value="TreeGrafter"/>
</dbReference>
<accession>Q2SKG1</accession>
<dbReference type="EMBL" id="CP000155">
    <property type="protein sequence ID" value="ABC28863.1"/>
    <property type="molecule type" value="Genomic_DNA"/>
</dbReference>
<dbReference type="Gene3D" id="3.30.300.30">
    <property type="match status" value="1"/>
</dbReference>
<dbReference type="OrthoDB" id="9757559at2"/>
<comment type="cofactor">
    <cofactor evidence="1">
        <name>pantetheine 4'-phosphate</name>
        <dbReference type="ChEBI" id="CHEBI:47942"/>
    </cofactor>
</comment>
<dbReference type="InterPro" id="IPR045851">
    <property type="entry name" value="AMP-bd_C_sf"/>
</dbReference>
<dbReference type="Pfam" id="PF00550">
    <property type="entry name" value="PP-binding"/>
    <property type="match status" value="1"/>
</dbReference>
<dbReference type="FunFam" id="3.40.50.12780:FF:000012">
    <property type="entry name" value="Non-ribosomal peptide synthetase"/>
    <property type="match status" value="1"/>
</dbReference>
<evidence type="ECO:0000256" key="1">
    <source>
        <dbReference type="ARBA" id="ARBA00001957"/>
    </source>
</evidence>
<dbReference type="SUPFAM" id="SSF56801">
    <property type="entry name" value="Acetyl-CoA synthetase-like"/>
    <property type="match status" value="1"/>
</dbReference>
<dbReference type="InterPro" id="IPR009081">
    <property type="entry name" value="PP-bd_ACP"/>
</dbReference>
<dbReference type="STRING" id="349521.HCH_02029"/>
<evidence type="ECO:0000259" key="3">
    <source>
        <dbReference type="PROSITE" id="PS50075"/>
    </source>
</evidence>
<sequence>MKSIFFNDPEMAGNLNSYLSDGDVAPSALHAAAYRLTQSVSPEAVAIRLKQNLAILPVMQKAAEGRDYVWLETLRYRADSLQAADRVRKEMERPLAETFPYIRVVLLAYTDRFVDLVIVANRAVFDKSAMDALVCAAISEQEADYQAPAASSGPEPELSSLLSADFSPLPDWRGKGDECEKGVIRRRLGVFSDQDDQQLVTGWVSALATVWARYSATNVPVVAINDSRAESVSGWSLVAAPVQEDATAQTLKLSIEHSLRQPIWRSQELANRLQDCENGGEVSLAALIYDAAASPHDKVAACDYAPSLGTPYPLTLLIESQGQGRYCISGLADGGVFAADSVEQFFQCVRRAYELLRADGELNLCSFPLLDAKAQQEVAALGVDRELGDIPTERLEELFARQVARTPDAIALSYENEQMTYAQLERKAHLMALNLVVLNVKPGDRVGICLERSFDLIASMLAILKAGAIYIPMDPAYPEERLSYTCDNAEIRLVITDADAFPAAEERRLITPSELERSIDDARVATPSAEQLSAEEDAYVIYTSGSTGKPKGVVVPHKNVVSLLAATQEDFGLNAQDAWTFFHSAAFDFSVWEIWGSLLTGAHLVIVPYWVSRAPDEFLELVREKQVSVLNQTPSAFSQFMEMERNGAPLAHLRLVIFGGEPLDAKMLMKWFDRYPESRCRLVNMFGITETTVHVTAQTITRAEAMVGSRSVGPAIPGWRLYVLDAARNILPVGVAGEIYVAGAGVASQYLNRPDLTEERFMPDPFCGGRMYRSGDKGRLLPCGRLEHLGRLDSQVKLRGFRIELDEIRKVLLGVHGVEAAAVVLNQPDKNDPASARLDSYLVLSDIAVEDVIVKAEKVLPAYMMPSTFTPVDAMPLTANGKLDVKKLPAPNGQGKVADKPRVVVAERSPEPVESSVEEMAAETEADRLVADMVRVWSEVLGREVTAADNFFSLGGNSLYAVRIASAMRAAGLPALPIRELYVRQTIEKLAPVMVGKGG</sequence>
<dbReference type="Gene3D" id="3.40.50.12780">
    <property type="entry name" value="N-terminal domain of ligase-like"/>
    <property type="match status" value="1"/>
</dbReference>
<evidence type="ECO:0000313" key="5">
    <source>
        <dbReference type="Proteomes" id="UP000000238"/>
    </source>
</evidence>
<organism evidence="4 5">
    <name type="scientific">Hahella chejuensis (strain KCTC 2396)</name>
    <dbReference type="NCBI Taxonomy" id="349521"/>
    <lineage>
        <taxon>Bacteria</taxon>
        <taxon>Pseudomonadati</taxon>
        <taxon>Pseudomonadota</taxon>
        <taxon>Gammaproteobacteria</taxon>
        <taxon>Oceanospirillales</taxon>
        <taxon>Hahellaceae</taxon>
        <taxon>Hahella</taxon>
    </lineage>
</organism>
<dbReference type="SUPFAM" id="SSF47336">
    <property type="entry name" value="ACP-like"/>
    <property type="match status" value="1"/>
</dbReference>
<name>Q2SKG1_HAHCH</name>
<dbReference type="FunFam" id="3.40.50.980:FF:000001">
    <property type="entry name" value="Non-ribosomal peptide synthetase"/>
    <property type="match status" value="1"/>
</dbReference>
<dbReference type="HOGENOM" id="CLU_000022_2_4_6"/>
<dbReference type="KEGG" id="hch:HCH_02029"/>
<dbReference type="Pfam" id="PF00501">
    <property type="entry name" value="AMP-binding"/>
    <property type="match status" value="1"/>
</dbReference>
<keyword evidence="5" id="KW-1185">Reference proteome</keyword>
<dbReference type="InterPro" id="IPR042099">
    <property type="entry name" value="ANL_N_sf"/>
</dbReference>
<dbReference type="Proteomes" id="UP000000238">
    <property type="component" value="Chromosome"/>
</dbReference>
<dbReference type="PROSITE" id="PS00455">
    <property type="entry name" value="AMP_BINDING"/>
    <property type="match status" value="1"/>
</dbReference>
<protein>
    <submittedName>
        <fullName evidence="4">Non-ribosomal peptide synthetase modules and related protein</fullName>
    </submittedName>
</protein>
<dbReference type="PROSITE" id="PS50075">
    <property type="entry name" value="CARRIER"/>
    <property type="match status" value="1"/>
</dbReference>
<evidence type="ECO:0000313" key="4">
    <source>
        <dbReference type="EMBL" id="ABC28863.1"/>
    </source>
</evidence>
<feature type="domain" description="Carrier" evidence="3">
    <location>
        <begin position="924"/>
        <end position="998"/>
    </location>
</feature>
<dbReference type="RefSeq" id="WP_011395934.1">
    <property type="nucleotide sequence ID" value="NC_007645.1"/>
</dbReference>
<dbReference type="PANTHER" id="PTHR45527">
    <property type="entry name" value="NONRIBOSOMAL PEPTIDE SYNTHETASE"/>
    <property type="match status" value="1"/>
</dbReference>
<proteinExistence type="predicted"/>
<reference evidence="4 5" key="1">
    <citation type="journal article" date="2005" name="Nucleic Acids Res.">
        <title>Genomic blueprint of Hahella chejuensis, a marine microbe producing an algicidal agent.</title>
        <authorList>
            <person name="Jeong H."/>
            <person name="Yim J.H."/>
            <person name="Lee C."/>
            <person name="Choi S.-H."/>
            <person name="Park Y.K."/>
            <person name="Yoon S.H."/>
            <person name="Hur C.-G."/>
            <person name="Kang H.-Y."/>
            <person name="Kim D."/>
            <person name="Lee H.H."/>
            <person name="Park K.H."/>
            <person name="Park S.-H."/>
            <person name="Park H.-S."/>
            <person name="Lee H.K."/>
            <person name="Oh T.K."/>
            <person name="Kim J.F."/>
        </authorList>
    </citation>
    <scope>NUCLEOTIDE SEQUENCE [LARGE SCALE GENOMIC DNA]</scope>
    <source>
        <strain evidence="4 5">KCTC 2396</strain>
    </source>
</reference>
<dbReference type="GO" id="GO:0031177">
    <property type="term" value="F:phosphopantetheine binding"/>
    <property type="evidence" value="ECO:0007669"/>
    <property type="project" value="TreeGrafter"/>
</dbReference>